<keyword evidence="8 11" id="KW-0503">Monooxygenase</keyword>
<organism evidence="12 13">
    <name type="scientific">Momordica charantia</name>
    <name type="common">Bitter gourd</name>
    <name type="synonym">Balsam pear</name>
    <dbReference type="NCBI Taxonomy" id="3673"/>
    <lineage>
        <taxon>Eukaryota</taxon>
        <taxon>Viridiplantae</taxon>
        <taxon>Streptophyta</taxon>
        <taxon>Embryophyta</taxon>
        <taxon>Tracheophyta</taxon>
        <taxon>Spermatophyta</taxon>
        <taxon>Magnoliopsida</taxon>
        <taxon>eudicotyledons</taxon>
        <taxon>Gunneridae</taxon>
        <taxon>Pentapetalae</taxon>
        <taxon>rosids</taxon>
        <taxon>fabids</taxon>
        <taxon>Cucurbitales</taxon>
        <taxon>Cucurbitaceae</taxon>
        <taxon>Momordiceae</taxon>
        <taxon>Momordica</taxon>
    </lineage>
</organism>
<dbReference type="PRINTS" id="PR00385">
    <property type="entry name" value="P450"/>
</dbReference>
<comment type="subcellular location">
    <subcellularLocation>
        <location evidence="2">Membrane</location>
    </subcellularLocation>
</comment>
<accession>A0A6J1BYU0</accession>
<keyword evidence="6 11" id="KW-0560">Oxidoreductase</keyword>
<protein>
    <submittedName>
        <fullName evidence="13">Cytochrome P450 CYP736A12-like</fullName>
    </submittedName>
</protein>
<dbReference type="InterPro" id="IPR002401">
    <property type="entry name" value="Cyt_P450_E_grp-I"/>
</dbReference>
<dbReference type="Proteomes" id="UP000504603">
    <property type="component" value="Unplaced"/>
</dbReference>
<evidence type="ECO:0000256" key="3">
    <source>
        <dbReference type="ARBA" id="ARBA00010617"/>
    </source>
</evidence>
<dbReference type="PROSITE" id="PS00086">
    <property type="entry name" value="CYTOCHROME_P450"/>
    <property type="match status" value="1"/>
</dbReference>
<evidence type="ECO:0000256" key="11">
    <source>
        <dbReference type="RuleBase" id="RU000461"/>
    </source>
</evidence>
<evidence type="ECO:0000256" key="7">
    <source>
        <dbReference type="ARBA" id="ARBA00023004"/>
    </source>
</evidence>
<dbReference type="RefSeq" id="XP_022133318.1">
    <property type="nucleotide sequence ID" value="XM_022277626.1"/>
</dbReference>
<feature type="binding site" description="axial binding residue" evidence="10">
    <location>
        <position position="435"/>
    </location>
    <ligand>
        <name>heme</name>
        <dbReference type="ChEBI" id="CHEBI:30413"/>
    </ligand>
    <ligandPart>
        <name>Fe</name>
        <dbReference type="ChEBI" id="CHEBI:18248"/>
    </ligandPart>
</feature>
<proteinExistence type="inferred from homology"/>
<dbReference type="GeneID" id="111005927"/>
<evidence type="ECO:0000256" key="2">
    <source>
        <dbReference type="ARBA" id="ARBA00004370"/>
    </source>
</evidence>
<evidence type="ECO:0000256" key="10">
    <source>
        <dbReference type="PIRSR" id="PIRSR602401-1"/>
    </source>
</evidence>
<dbReference type="OrthoDB" id="2789670at2759"/>
<dbReference type="GO" id="GO:0020037">
    <property type="term" value="F:heme binding"/>
    <property type="evidence" value="ECO:0007669"/>
    <property type="project" value="InterPro"/>
</dbReference>
<sequence>MAWILLAVALAGLALLILKPWLFRSQNKLPPGPRGFPVFGSLHLLGKLPHRDLRDLSQKYGSIMYMRLGIVPTIIVTSPQAAELFLKTHDLVFASRPFFEASKYMSYGQKNLGFAQYGSYWRNMRKMCTLELLSHHKVNSFRSMRREEVGLLVHYLRDAAKDHVVINLSSKIASLNTDMTCLMVFGKKYADAEFDERGFKSVIQEAMQLVATPNLGDFIPCIAALDLQGLNRRSKAISKIFDGFFEKIIDEHLESKNENKTKDFVDVMLDIMGSQETEYQIDRSSIKAIILDMLVAAMDTSATTVGWAIAELIKHPQVMKKLQEELQKVVGLDRRVEESDLDHLEYLDMFVKEILRVHPAAPLLVPHESLEDCTVNGYHIPKKSRIIVNAWAIGQDPNSWVDPEKFFPERFIGSQVDVKGRDFQLIPFGSGRRGCPGMHMGLVVVHFVIAQLVHCFDWKLPNGMLPAELDMTEEFGLTCPRAQDLMVTPIYRLQN</sequence>
<evidence type="ECO:0000256" key="6">
    <source>
        <dbReference type="ARBA" id="ARBA00023002"/>
    </source>
</evidence>
<dbReference type="InterPro" id="IPR001128">
    <property type="entry name" value="Cyt_P450"/>
</dbReference>
<dbReference type="FunFam" id="1.10.630.10:FF:000011">
    <property type="entry name" value="Cytochrome P450 83B1"/>
    <property type="match status" value="1"/>
</dbReference>
<dbReference type="GO" id="GO:0016020">
    <property type="term" value="C:membrane"/>
    <property type="evidence" value="ECO:0007669"/>
    <property type="project" value="UniProtKB-SubCell"/>
</dbReference>
<evidence type="ECO:0000256" key="4">
    <source>
        <dbReference type="ARBA" id="ARBA00022617"/>
    </source>
</evidence>
<comment type="similarity">
    <text evidence="3 11">Belongs to the cytochrome P450 family.</text>
</comment>
<dbReference type="PANTHER" id="PTHR47943:SF2">
    <property type="entry name" value="CYTOCHROME P450"/>
    <property type="match status" value="1"/>
</dbReference>
<keyword evidence="7 10" id="KW-0408">Iron</keyword>
<keyword evidence="12" id="KW-1185">Reference proteome</keyword>
<dbReference type="CDD" id="cd11072">
    <property type="entry name" value="CYP71-like"/>
    <property type="match status" value="1"/>
</dbReference>
<keyword evidence="9" id="KW-0472">Membrane</keyword>
<gene>
    <name evidence="13" type="primary">LOC111005927</name>
</gene>
<dbReference type="PANTHER" id="PTHR47943">
    <property type="entry name" value="CYTOCHROME P450 93A3-LIKE"/>
    <property type="match status" value="1"/>
</dbReference>
<comment type="cofactor">
    <cofactor evidence="1 10">
        <name>heme</name>
        <dbReference type="ChEBI" id="CHEBI:30413"/>
    </cofactor>
</comment>
<dbReference type="Pfam" id="PF00067">
    <property type="entry name" value="p450"/>
    <property type="match status" value="1"/>
</dbReference>
<dbReference type="InterPro" id="IPR017972">
    <property type="entry name" value="Cyt_P450_CS"/>
</dbReference>
<evidence type="ECO:0000313" key="12">
    <source>
        <dbReference type="Proteomes" id="UP000504603"/>
    </source>
</evidence>
<dbReference type="GO" id="GO:0004497">
    <property type="term" value="F:monooxygenase activity"/>
    <property type="evidence" value="ECO:0007669"/>
    <property type="project" value="UniProtKB-KW"/>
</dbReference>
<evidence type="ECO:0000256" key="9">
    <source>
        <dbReference type="ARBA" id="ARBA00023136"/>
    </source>
</evidence>
<dbReference type="KEGG" id="mcha:111005927"/>
<name>A0A6J1BYU0_MOMCH</name>
<dbReference type="InterPro" id="IPR036396">
    <property type="entry name" value="Cyt_P450_sf"/>
</dbReference>
<dbReference type="PRINTS" id="PR00463">
    <property type="entry name" value="EP450I"/>
</dbReference>
<dbReference type="AlphaFoldDB" id="A0A6J1BYU0"/>
<dbReference type="SUPFAM" id="SSF48264">
    <property type="entry name" value="Cytochrome P450"/>
    <property type="match status" value="1"/>
</dbReference>
<evidence type="ECO:0000313" key="13">
    <source>
        <dbReference type="RefSeq" id="XP_022133318.1"/>
    </source>
</evidence>
<evidence type="ECO:0000256" key="1">
    <source>
        <dbReference type="ARBA" id="ARBA00001971"/>
    </source>
</evidence>
<reference evidence="13" key="1">
    <citation type="submission" date="2025-08" db="UniProtKB">
        <authorList>
            <consortium name="RefSeq"/>
        </authorList>
    </citation>
    <scope>IDENTIFICATION</scope>
    <source>
        <strain evidence="13">OHB3-1</strain>
    </source>
</reference>
<dbReference type="GO" id="GO:0016705">
    <property type="term" value="F:oxidoreductase activity, acting on paired donors, with incorporation or reduction of molecular oxygen"/>
    <property type="evidence" value="ECO:0007669"/>
    <property type="project" value="InterPro"/>
</dbReference>
<dbReference type="Gene3D" id="1.10.630.10">
    <property type="entry name" value="Cytochrome P450"/>
    <property type="match status" value="1"/>
</dbReference>
<evidence type="ECO:0000256" key="5">
    <source>
        <dbReference type="ARBA" id="ARBA00022723"/>
    </source>
</evidence>
<keyword evidence="5 10" id="KW-0479">Metal-binding</keyword>
<keyword evidence="4 10" id="KW-0349">Heme</keyword>
<dbReference type="GO" id="GO:0005506">
    <property type="term" value="F:iron ion binding"/>
    <property type="evidence" value="ECO:0007669"/>
    <property type="project" value="InterPro"/>
</dbReference>
<evidence type="ECO:0000256" key="8">
    <source>
        <dbReference type="ARBA" id="ARBA00023033"/>
    </source>
</evidence>